<dbReference type="InterPro" id="IPR036291">
    <property type="entry name" value="NAD(P)-bd_dom_sf"/>
</dbReference>
<dbReference type="Pfam" id="PF00107">
    <property type="entry name" value="ADH_zinc_N"/>
    <property type="match status" value="1"/>
</dbReference>
<name>A0ABS1JVG0_9BURK</name>
<dbReference type="EMBL" id="JAEQND010000017">
    <property type="protein sequence ID" value="MBL0428300.1"/>
    <property type="molecule type" value="Genomic_DNA"/>
</dbReference>
<evidence type="ECO:0000313" key="4">
    <source>
        <dbReference type="EMBL" id="MBL0428300.1"/>
    </source>
</evidence>
<organism evidence="4 5">
    <name type="scientific">Ramlibacter alkalitolerans</name>
    <dbReference type="NCBI Taxonomy" id="2039631"/>
    <lineage>
        <taxon>Bacteria</taxon>
        <taxon>Pseudomonadati</taxon>
        <taxon>Pseudomonadota</taxon>
        <taxon>Betaproteobacteria</taxon>
        <taxon>Burkholderiales</taxon>
        <taxon>Comamonadaceae</taxon>
        <taxon>Ramlibacter</taxon>
    </lineage>
</organism>
<dbReference type="InterPro" id="IPR013154">
    <property type="entry name" value="ADH-like_N"/>
</dbReference>
<dbReference type="RefSeq" id="WP_201692932.1">
    <property type="nucleotide sequence ID" value="NZ_JAEQND010000017.1"/>
</dbReference>
<dbReference type="InterPro" id="IPR011032">
    <property type="entry name" value="GroES-like_sf"/>
</dbReference>
<dbReference type="Pfam" id="PF08240">
    <property type="entry name" value="ADH_N"/>
    <property type="match status" value="1"/>
</dbReference>
<accession>A0ABS1JVG0</accession>
<evidence type="ECO:0000313" key="5">
    <source>
        <dbReference type="Proteomes" id="UP000622707"/>
    </source>
</evidence>
<dbReference type="SUPFAM" id="SSF51735">
    <property type="entry name" value="NAD(P)-binding Rossmann-fold domains"/>
    <property type="match status" value="1"/>
</dbReference>
<dbReference type="InterPro" id="IPR020843">
    <property type="entry name" value="ER"/>
</dbReference>
<gene>
    <name evidence="4" type="ORF">JI746_24565</name>
</gene>
<keyword evidence="1" id="KW-0521">NADP</keyword>
<dbReference type="PANTHER" id="PTHR48106:SF18">
    <property type="entry name" value="QUINONE OXIDOREDUCTASE PIG3"/>
    <property type="match status" value="1"/>
</dbReference>
<dbReference type="Gene3D" id="3.90.180.10">
    <property type="entry name" value="Medium-chain alcohol dehydrogenases, catalytic domain"/>
    <property type="match status" value="1"/>
</dbReference>
<keyword evidence="5" id="KW-1185">Reference proteome</keyword>
<comment type="caution">
    <text evidence="4">The sequence shown here is derived from an EMBL/GenBank/DDBJ whole genome shotgun (WGS) entry which is preliminary data.</text>
</comment>
<evidence type="ECO:0000256" key="2">
    <source>
        <dbReference type="ARBA" id="ARBA00023002"/>
    </source>
</evidence>
<keyword evidence="2" id="KW-0560">Oxidoreductase</keyword>
<dbReference type="SMART" id="SM00829">
    <property type="entry name" value="PKS_ER"/>
    <property type="match status" value="1"/>
</dbReference>
<dbReference type="InterPro" id="IPR013149">
    <property type="entry name" value="ADH-like_C"/>
</dbReference>
<feature type="domain" description="Enoyl reductase (ER)" evidence="3">
    <location>
        <begin position="12"/>
        <end position="320"/>
    </location>
</feature>
<evidence type="ECO:0000256" key="1">
    <source>
        <dbReference type="ARBA" id="ARBA00022857"/>
    </source>
</evidence>
<dbReference type="Proteomes" id="UP000622707">
    <property type="component" value="Unassembled WGS sequence"/>
</dbReference>
<dbReference type="PANTHER" id="PTHR48106">
    <property type="entry name" value="QUINONE OXIDOREDUCTASE PIG3-RELATED"/>
    <property type="match status" value="1"/>
</dbReference>
<protein>
    <submittedName>
        <fullName evidence="4">Zinc-binding dehydrogenase</fullName>
    </submittedName>
</protein>
<dbReference type="Gene3D" id="3.40.50.720">
    <property type="entry name" value="NAD(P)-binding Rossmann-like Domain"/>
    <property type="match status" value="1"/>
</dbReference>
<sequence>MRAWWLSADDGGLHTQLREAPVPEPGPHQLLVRVRAAGLNRGEFIIGGLTKAGSAKPLGIEAAGEVVQAGADVTRFTVGDRVMGRFPGAMAEYVLANASDAMPVPQGLSWEQAGAFPTTSMTAHDMLVLQGGLKAGGWLLVTGISSGVGVASLQLAKALGAKVIGTSRSQDKLARLQALGLDVAICTRGADFHAQVMDATGGAGVNLVVNNVGGTVFAECVRCLAFEGRLATVGYVDGVLKAEIDLQALHAKRMVLFGVSQKLTSPAQKTEGVRRFAEEMLPLVAQGRLQPLVDRVFPFEQLPEARALMEANAHVGKIVITGGT</sequence>
<dbReference type="SUPFAM" id="SSF50129">
    <property type="entry name" value="GroES-like"/>
    <property type="match status" value="1"/>
</dbReference>
<reference evidence="4 5" key="1">
    <citation type="journal article" date="2017" name="Int. J. Syst. Evol. Microbiol.">
        <title>Ramlibacter alkalitolerans sp. nov., alkali-tolerant bacterium isolated from soil of ginseng.</title>
        <authorList>
            <person name="Lee D.H."/>
            <person name="Cha C.J."/>
        </authorList>
    </citation>
    <scope>NUCLEOTIDE SEQUENCE [LARGE SCALE GENOMIC DNA]</scope>
    <source>
        <strain evidence="4 5">KACC 19305</strain>
    </source>
</reference>
<evidence type="ECO:0000259" key="3">
    <source>
        <dbReference type="SMART" id="SM00829"/>
    </source>
</evidence>
<proteinExistence type="predicted"/>